<name>A0A2P8DU22_9ACTN</name>
<comment type="caution">
    <text evidence="1">The sequence shown here is derived from an EMBL/GenBank/DDBJ whole genome shotgun (WGS) entry which is preliminary data.</text>
</comment>
<evidence type="ECO:0000313" key="2">
    <source>
        <dbReference type="Proteomes" id="UP000240542"/>
    </source>
</evidence>
<dbReference type="OrthoDB" id="3432321at2"/>
<sequence length="223" mass="22474">MRPWVQKARLHAGRVQRSWQNASRLQTALVGGIAVVLLSVGAVATGLTVGADGPAAAAAPADVHASAPGCATVGDDAVEQAVPSAVLETAERGPLSDASGSSCAWTSLNDGAAPARSISIDFEAHYTDKSGEVSGDRRASEQLRRLAPVGGLEGAVPVNALGEGALAWPSRSGGSTAEVAFRSDNLVVRVFYGGDEAAAGPPMSYDAAREGAVGVAESVKESL</sequence>
<reference evidence="1 2" key="1">
    <citation type="submission" date="2018-03" db="EMBL/GenBank/DDBJ databases">
        <title>Genomic Encyclopedia of Archaeal and Bacterial Type Strains, Phase II (KMG-II): from individual species to whole genera.</title>
        <authorList>
            <person name="Goeker M."/>
        </authorList>
    </citation>
    <scope>NUCLEOTIDE SEQUENCE [LARGE SCALE GENOMIC DNA]</scope>
    <source>
        <strain evidence="1 2">DSM 45312</strain>
    </source>
</reference>
<gene>
    <name evidence="1" type="ORF">CLV63_101194</name>
</gene>
<keyword evidence="2" id="KW-1185">Reference proteome</keyword>
<protein>
    <recommendedName>
        <fullName evidence="3">DUF3558 domain-containing protein</fullName>
    </recommendedName>
</protein>
<proteinExistence type="predicted"/>
<dbReference type="RefSeq" id="WP_106580917.1">
    <property type="nucleotide sequence ID" value="NZ_PYGA01000001.1"/>
</dbReference>
<evidence type="ECO:0008006" key="3">
    <source>
        <dbReference type="Google" id="ProtNLM"/>
    </source>
</evidence>
<organism evidence="1 2">
    <name type="scientific">Murinocardiopsis flavida</name>
    <dbReference type="NCBI Taxonomy" id="645275"/>
    <lineage>
        <taxon>Bacteria</taxon>
        <taxon>Bacillati</taxon>
        <taxon>Actinomycetota</taxon>
        <taxon>Actinomycetes</taxon>
        <taxon>Streptosporangiales</taxon>
        <taxon>Nocardiopsidaceae</taxon>
        <taxon>Murinocardiopsis</taxon>
    </lineage>
</organism>
<dbReference type="Proteomes" id="UP000240542">
    <property type="component" value="Unassembled WGS sequence"/>
</dbReference>
<dbReference type="AlphaFoldDB" id="A0A2P8DU22"/>
<accession>A0A2P8DU22</accession>
<evidence type="ECO:0000313" key="1">
    <source>
        <dbReference type="EMBL" id="PSL00720.1"/>
    </source>
</evidence>
<dbReference type="EMBL" id="PYGA01000001">
    <property type="protein sequence ID" value="PSL00720.1"/>
    <property type="molecule type" value="Genomic_DNA"/>
</dbReference>